<evidence type="ECO:0000256" key="4">
    <source>
        <dbReference type="ARBA" id="ARBA00023242"/>
    </source>
</evidence>
<dbReference type="PANTHER" id="PTHR13237:SF8">
    <property type="entry name" value="SOMETHING ABOUT SILENCING PROTEIN 10"/>
    <property type="match status" value="1"/>
</dbReference>
<proteinExistence type="inferred from homology"/>
<name>A0A3N4KSS7_9PEZI</name>
<evidence type="ECO:0000256" key="1">
    <source>
        <dbReference type="ARBA" id="ARBA00004123"/>
    </source>
</evidence>
<dbReference type="GO" id="GO:0032040">
    <property type="term" value="C:small-subunit processome"/>
    <property type="evidence" value="ECO:0007669"/>
    <property type="project" value="TreeGrafter"/>
</dbReference>
<dbReference type="EMBL" id="ML119122">
    <property type="protein sequence ID" value="RPB13566.1"/>
    <property type="molecule type" value="Genomic_DNA"/>
</dbReference>
<dbReference type="STRING" id="1392247.A0A3N4KSS7"/>
<dbReference type="InParanoid" id="A0A3N4KSS7"/>
<feature type="compositionally biased region" description="Acidic residues" evidence="5">
    <location>
        <begin position="93"/>
        <end position="105"/>
    </location>
</feature>
<feature type="compositionally biased region" description="Basic and acidic residues" evidence="5">
    <location>
        <begin position="42"/>
        <end position="63"/>
    </location>
</feature>
<dbReference type="OrthoDB" id="1924577at2759"/>
<feature type="compositionally biased region" description="Low complexity" evidence="5">
    <location>
        <begin position="385"/>
        <end position="396"/>
    </location>
</feature>
<evidence type="ECO:0000256" key="5">
    <source>
        <dbReference type="SAM" id="MobiDB-lite"/>
    </source>
</evidence>
<feature type="compositionally biased region" description="Acidic residues" evidence="5">
    <location>
        <begin position="522"/>
        <end position="532"/>
    </location>
</feature>
<keyword evidence="3" id="KW-0597">Phosphoprotein</keyword>
<evidence type="ECO:0000256" key="3">
    <source>
        <dbReference type="ARBA" id="ARBA00022553"/>
    </source>
</evidence>
<keyword evidence="4" id="KW-0539">Nucleus</keyword>
<feature type="compositionally biased region" description="Basic and acidic residues" evidence="5">
    <location>
        <begin position="495"/>
        <end position="520"/>
    </location>
</feature>
<dbReference type="FunCoup" id="A0A3N4KSS7">
    <property type="interactions" value="370"/>
</dbReference>
<gene>
    <name evidence="7" type="ORF">P167DRAFT_564430</name>
</gene>
<organism evidence="7 8">
    <name type="scientific">Morchella conica CCBAS932</name>
    <dbReference type="NCBI Taxonomy" id="1392247"/>
    <lineage>
        <taxon>Eukaryota</taxon>
        <taxon>Fungi</taxon>
        <taxon>Dikarya</taxon>
        <taxon>Ascomycota</taxon>
        <taxon>Pezizomycotina</taxon>
        <taxon>Pezizomycetes</taxon>
        <taxon>Pezizales</taxon>
        <taxon>Morchellaceae</taxon>
        <taxon>Morchella</taxon>
    </lineage>
</organism>
<evidence type="ECO:0000313" key="8">
    <source>
        <dbReference type="Proteomes" id="UP000277580"/>
    </source>
</evidence>
<dbReference type="PANTHER" id="PTHR13237">
    <property type="entry name" value="SOMETHING ABOUT SILENCING PROTEIN 10-RELATED"/>
    <property type="match status" value="1"/>
</dbReference>
<comment type="similarity">
    <text evidence="2">Belongs to the SAS10 family.</text>
</comment>
<comment type="subcellular location">
    <subcellularLocation>
        <location evidence="1">Nucleus</location>
    </subcellularLocation>
</comment>
<dbReference type="AlphaFoldDB" id="A0A3N4KSS7"/>
<dbReference type="InterPro" id="IPR018972">
    <property type="entry name" value="Sas10_C_dom"/>
</dbReference>
<reference evidence="7 8" key="1">
    <citation type="journal article" date="2018" name="Nat. Ecol. Evol.">
        <title>Pezizomycetes genomes reveal the molecular basis of ectomycorrhizal truffle lifestyle.</title>
        <authorList>
            <person name="Murat C."/>
            <person name="Payen T."/>
            <person name="Noel B."/>
            <person name="Kuo A."/>
            <person name="Morin E."/>
            <person name="Chen J."/>
            <person name="Kohler A."/>
            <person name="Krizsan K."/>
            <person name="Balestrini R."/>
            <person name="Da Silva C."/>
            <person name="Montanini B."/>
            <person name="Hainaut M."/>
            <person name="Levati E."/>
            <person name="Barry K.W."/>
            <person name="Belfiori B."/>
            <person name="Cichocki N."/>
            <person name="Clum A."/>
            <person name="Dockter R.B."/>
            <person name="Fauchery L."/>
            <person name="Guy J."/>
            <person name="Iotti M."/>
            <person name="Le Tacon F."/>
            <person name="Lindquist E.A."/>
            <person name="Lipzen A."/>
            <person name="Malagnac F."/>
            <person name="Mello A."/>
            <person name="Molinier V."/>
            <person name="Miyauchi S."/>
            <person name="Poulain J."/>
            <person name="Riccioni C."/>
            <person name="Rubini A."/>
            <person name="Sitrit Y."/>
            <person name="Splivallo R."/>
            <person name="Traeger S."/>
            <person name="Wang M."/>
            <person name="Zifcakova L."/>
            <person name="Wipf D."/>
            <person name="Zambonelli A."/>
            <person name="Paolocci F."/>
            <person name="Nowrousian M."/>
            <person name="Ottonello S."/>
            <person name="Baldrian P."/>
            <person name="Spatafora J.W."/>
            <person name="Henrissat B."/>
            <person name="Nagy L.G."/>
            <person name="Aury J.M."/>
            <person name="Wincker P."/>
            <person name="Grigoriev I.V."/>
            <person name="Bonfante P."/>
            <person name="Martin F.M."/>
        </authorList>
    </citation>
    <scope>NUCLEOTIDE SEQUENCE [LARGE SCALE GENOMIC DNA]</scope>
    <source>
        <strain evidence="7 8">CCBAS932</strain>
    </source>
</reference>
<feature type="compositionally biased region" description="Acidic residues" evidence="5">
    <location>
        <begin position="64"/>
        <end position="84"/>
    </location>
</feature>
<dbReference type="GO" id="GO:0000462">
    <property type="term" value="P:maturation of SSU-rRNA from tricistronic rRNA transcript (SSU-rRNA, 5.8S rRNA, LSU-rRNA)"/>
    <property type="evidence" value="ECO:0007669"/>
    <property type="project" value="TreeGrafter"/>
</dbReference>
<feature type="compositionally biased region" description="Acidic residues" evidence="5">
    <location>
        <begin position="123"/>
        <end position="141"/>
    </location>
</feature>
<feature type="region of interest" description="Disordered" evidence="5">
    <location>
        <begin position="337"/>
        <end position="552"/>
    </location>
</feature>
<dbReference type="Pfam" id="PF04000">
    <property type="entry name" value="Sas10_Utp3"/>
    <property type="match status" value="1"/>
</dbReference>
<dbReference type="InterPro" id="IPR007146">
    <property type="entry name" value="Sas10/Utp3/C1D"/>
</dbReference>
<dbReference type="Pfam" id="PF09368">
    <property type="entry name" value="Sas10"/>
    <property type="match status" value="1"/>
</dbReference>
<evidence type="ECO:0000256" key="2">
    <source>
        <dbReference type="ARBA" id="ARBA00010979"/>
    </source>
</evidence>
<sequence length="663" mass="72494">MAKKRRSTISKGLSGPRELNPEDAKMAAFNTWEDIPDEEDEFHISRDKVLLEGENVGRRKADEYGEVSDEEVLALDNYMDDSEGESGNSEGSDTSEDEEEEEEEEKAPKSKIKGSSKKQQQQEDTDDSDAAPTDDEDEDAEGWGTSKKDYYGGDTIATEQDAALEAAEALHLQAKHVAALTEADYGFDEADWAAPEAKKELVVGQSLVVTEELPTAVPEDMSAEERTKLLEARHPEFRLLAEEFVELRALHGALGLSAAAAEAVGETVRSSVAVVKFRALSAYLGVLSMYFAVLSSPETVQTQGARLREHGVMEGLVKCRKMWEAVKDLEVEAIRSEGGERKRKSAVAAAGAADKKVQKAEKKKEPKRKRAKLSPAFSDSEGDSDSAPTAKAASSSKKTKKPAPVSDLSDLTALATSFRPTATTKKASKKTPETTSTSTAGAHDTTDFGDDSTLGALDAEQKAARRRNLRFYTSQIVSKSAKRDAAGQSAGGDTDLPHRERRKEKELRMAAEAARRRNDGADLSDGDPDEEDVRVARQMREQQEEGGSDNEYYDMLAGKARQKKAQKQAWHEAEKVGGEVRVVEEVAADGKRAVGYVIEKNKGLTPHRKKDVRNPRVKKRKKYEAAKKKLGSKKAVYKGGLQGSYGGEMTGIKKNLVKSVKFK</sequence>
<feature type="region of interest" description="Disordered" evidence="5">
    <location>
        <begin position="605"/>
        <end position="625"/>
    </location>
</feature>
<feature type="domain" description="Sas10 C-terminal" evidence="6">
    <location>
        <begin position="589"/>
        <end position="662"/>
    </location>
</feature>
<feature type="region of interest" description="Disordered" evidence="5">
    <location>
        <begin position="35"/>
        <end position="152"/>
    </location>
</feature>
<feature type="compositionally biased region" description="Basic and acidic residues" evidence="5">
    <location>
        <begin position="353"/>
        <end position="364"/>
    </location>
</feature>
<dbReference type="Proteomes" id="UP000277580">
    <property type="component" value="Unassembled WGS sequence"/>
</dbReference>
<keyword evidence="8" id="KW-1185">Reference proteome</keyword>
<feature type="region of interest" description="Disordered" evidence="5">
    <location>
        <begin position="1"/>
        <end position="22"/>
    </location>
</feature>
<feature type="compositionally biased region" description="Basic and acidic residues" evidence="5">
    <location>
        <begin position="533"/>
        <end position="543"/>
    </location>
</feature>
<protein>
    <recommendedName>
        <fullName evidence="6">Sas10 C-terminal domain-containing protein</fullName>
    </recommendedName>
</protein>
<evidence type="ECO:0000313" key="7">
    <source>
        <dbReference type="EMBL" id="RPB13566.1"/>
    </source>
</evidence>
<accession>A0A3N4KSS7</accession>
<evidence type="ECO:0000259" key="6">
    <source>
        <dbReference type="Pfam" id="PF09368"/>
    </source>
</evidence>